<dbReference type="Proteomes" id="UP000002026">
    <property type="component" value="Chromosome"/>
</dbReference>
<evidence type="ECO:0000313" key="4">
    <source>
        <dbReference type="Proteomes" id="UP000002026"/>
    </source>
</evidence>
<accession>C7N805</accession>
<gene>
    <name evidence="3" type="ordered locus">Shel_20260</name>
</gene>
<evidence type="ECO:0000313" key="3">
    <source>
        <dbReference type="EMBL" id="ACV23040.1"/>
    </source>
</evidence>
<feature type="compositionally biased region" description="Low complexity" evidence="2">
    <location>
        <begin position="158"/>
        <end position="167"/>
    </location>
</feature>
<organism evidence="3 4">
    <name type="scientific">Slackia heliotrinireducens (strain ATCC 29202 / DSM 20476 / NCTC 11029 / RHS 1)</name>
    <name type="common">Peptococcus heliotrinreducens</name>
    <dbReference type="NCBI Taxonomy" id="471855"/>
    <lineage>
        <taxon>Bacteria</taxon>
        <taxon>Bacillati</taxon>
        <taxon>Actinomycetota</taxon>
        <taxon>Coriobacteriia</taxon>
        <taxon>Eggerthellales</taxon>
        <taxon>Eggerthellaceae</taxon>
        <taxon>Slackia</taxon>
    </lineage>
</organism>
<sequence length="199" mass="23010">MDACAIASHASKNKQPNLYQEMRERIDKNGADAFRKEMEQMQRETERAEKAFHRAKEQGRKVNASRANVVQHAAQTVMRDATKKGDTAAIIVSILLMMWAERERQIQRIRQEMQKRHLYDKRAEMWTAEKRSRAAETVMKQYTQDVKRDKQLKIEVAQQTPQTQQQTSRGMQSAFSAPRQREHTATMAPGGGLSHDRSL</sequence>
<evidence type="ECO:0000256" key="2">
    <source>
        <dbReference type="SAM" id="MobiDB-lite"/>
    </source>
</evidence>
<dbReference type="AlphaFoldDB" id="C7N805"/>
<dbReference type="KEGG" id="shi:Shel_20260"/>
<keyword evidence="1" id="KW-0175">Coiled coil</keyword>
<protein>
    <submittedName>
        <fullName evidence="3">Uncharacterized protein</fullName>
    </submittedName>
</protein>
<name>C7N805_SLAHD</name>
<feature type="coiled-coil region" evidence="1">
    <location>
        <begin position="31"/>
        <end position="58"/>
    </location>
</feature>
<dbReference type="HOGENOM" id="CLU_1371421_0_0_11"/>
<evidence type="ECO:0000256" key="1">
    <source>
        <dbReference type="SAM" id="Coils"/>
    </source>
</evidence>
<proteinExistence type="predicted"/>
<dbReference type="EMBL" id="CP001684">
    <property type="protein sequence ID" value="ACV23040.1"/>
    <property type="molecule type" value="Genomic_DNA"/>
</dbReference>
<reference evidence="3 4" key="1">
    <citation type="journal article" date="2009" name="Stand. Genomic Sci.">
        <title>Complete genome sequence of Slackia heliotrinireducens type strain (RHS 1).</title>
        <authorList>
            <person name="Pukall R."/>
            <person name="Lapidus A."/>
            <person name="Nolan M."/>
            <person name="Copeland A."/>
            <person name="Glavina Del Rio T."/>
            <person name="Lucas S."/>
            <person name="Chen F."/>
            <person name="Tice H."/>
            <person name="Cheng J.F."/>
            <person name="Chertkov O."/>
            <person name="Bruce D."/>
            <person name="Goodwin L."/>
            <person name="Kuske C."/>
            <person name="Brettin T."/>
            <person name="Detter J.C."/>
            <person name="Han C."/>
            <person name="Pitluck S."/>
            <person name="Pati A."/>
            <person name="Mavrommatis K."/>
            <person name="Ivanova N."/>
            <person name="Ovchinnikova G."/>
            <person name="Chen A."/>
            <person name="Palaniappan K."/>
            <person name="Schneider S."/>
            <person name="Rohde M."/>
            <person name="Chain P."/>
            <person name="D'haeseleer P."/>
            <person name="Goker M."/>
            <person name="Bristow J."/>
            <person name="Eisen J.A."/>
            <person name="Markowitz V."/>
            <person name="Kyrpides N.C."/>
            <person name="Klenk H.P."/>
            <person name="Hugenholtz P."/>
        </authorList>
    </citation>
    <scope>NUCLEOTIDE SEQUENCE [LARGE SCALE GENOMIC DNA]</scope>
    <source>
        <strain evidence="4">ATCC 29202 / DSM 20476 / NCTC 11029 / RHS 1</strain>
    </source>
</reference>
<keyword evidence="4" id="KW-1185">Reference proteome</keyword>
<feature type="region of interest" description="Disordered" evidence="2">
    <location>
        <begin position="157"/>
        <end position="199"/>
    </location>
</feature>
<dbReference type="STRING" id="471855.Shel_20260"/>